<dbReference type="InterPro" id="IPR052186">
    <property type="entry name" value="Hydantoin_racemase-like"/>
</dbReference>
<gene>
    <name evidence="2" type="ORF">METZ01_LOCUS181735</name>
</gene>
<name>A0A382CTK2_9ZZZZ</name>
<dbReference type="GO" id="GO:0047661">
    <property type="term" value="F:amino-acid racemase activity"/>
    <property type="evidence" value="ECO:0007669"/>
    <property type="project" value="InterPro"/>
</dbReference>
<dbReference type="Gene3D" id="3.40.50.12500">
    <property type="match status" value="1"/>
</dbReference>
<reference evidence="2" key="1">
    <citation type="submission" date="2018-05" db="EMBL/GenBank/DDBJ databases">
        <authorList>
            <person name="Lanie J.A."/>
            <person name="Ng W.-L."/>
            <person name="Kazmierczak K.M."/>
            <person name="Andrzejewski T.M."/>
            <person name="Davidsen T.M."/>
            <person name="Wayne K.J."/>
            <person name="Tettelin H."/>
            <person name="Glass J.I."/>
            <person name="Rusch D."/>
            <person name="Podicherti R."/>
            <person name="Tsui H.-C.T."/>
            <person name="Winkler M.E."/>
        </authorList>
    </citation>
    <scope>NUCLEOTIDE SEQUENCE</scope>
</reference>
<dbReference type="AlphaFoldDB" id="A0A382CTK2"/>
<dbReference type="InterPro" id="IPR015942">
    <property type="entry name" value="Asp/Glu/hydantoin_racemase"/>
</dbReference>
<accession>A0A382CTK2</accession>
<dbReference type="Pfam" id="PF01177">
    <property type="entry name" value="Asp_Glu_race"/>
    <property type="match status" value="1"/>
</dbReference>
<dbReference type="FunFam" id="3.40.50.12500:FF:000001">
    <property type="entry name" value="Putative hydantoin racemase"/>
    <property type="match status" value="1"/>
</dbReference>
<protein>
    <recommendedName>
        <fullName evidence="3">Hydantoin racemase</fullName>
    </recommendedName>
</protein>
<evidence type="ECO:0000256" key="1">
    <source>
        <dbReference type="ARBA" id="ARBA00038414"/>
    </source>
</evidence>
<evidence type="ECO:0008006" key="3">
    <source>
        <dbReference type="Google" id="ProtNLM"/>
    </source>
</evidence>
<dbReference type="EMBL" id="UINC01035838">
    <property type="protein sequence ID" value="SVB28881.1"/>
    <property type="molecule type" value="Genomic_DNA"/>
</dbReference>
<comment type="similarity">
    <text evidence="1">Belongs to the HyuE racemase family.</text>
</comment>
<sequence>MTEKIGEAARSVAAAGTEITAVSPEDGPASIEGYYDEAFAVPGLLREVRKGEIQGMDGYIVACFDDPGLHAVRSIATGPVVGICEAAVYAASMVAGSFTVVTTLKSSVPAIEKVVRGYGREHFCRRVRAADIPVLSLEEEGSEARLLIEGEIQRAVDEDAAEAVVLGCAGMADLTRQLTAKFGLPVIDGVASAVKMVEGLVAQGLKTSKVGGYSRPPDKVYIGEFSGDRLDVKES</sequence>
<organism evidence="2">
    <name type="scientific">marine metagenome</name>
    <dbReference type="NCBI Taxonomy" id="408172"/>
    <lineage>
        <taxon>unclassified sequences</taxon>
        <taxon>metagenomes</taxon>
        <taxon>ecological metagenomes</taxon>
    </lineage>
</organism>
<dbReference type="PANTHER" id="PTHR28047:SF5">
    <property type="entry name" value="PROTEIN DCG1"/>
    <property type="match status" value="1"/>
</dbReference>
<evidence type="ECO:0000313" key="2">
    <source>
        <dbReference type="EMBL" id="SVB28881.1"/>
    </source>
</evidence>
<dbReference type="InterPro" id="IPR053714">
    <property type="entry name" value="Iso_Racemase_Enz_sf"/>
</dbReference>
<dbReference type="PANTHER" id="PTHR28047">
    <property type="entry name" value="PROTEIN DCG1"/>
    <property type="match status" value="1"/>
</dbReference>
<proteinExistence type="inferred from homology"/>